<dbReference type="CDD" id="cd11476">
    <property type="entry name" value="SLC5sbd_DUR3"/>
    <property type="match status" value="1"/>
</dbReference>
<feature type="transmembrane region" description="Helical" evidence="7">
    <location>
        <begin position="150"/>
        <end position="172"/>
    </location>
</feature>
<evidence type="ECO:0000256" key="4">
    <source>
        <dbReference type="ARBA" id="ARBA00022692"/>
    </source>
</evidence>
<gene>
    <name evidence="8" type="ORF">MAR_016822</name>
</gene>
<feature type="transmembrane region" description="Helical" evidence="7">
    <location>
        <begin position="594"/>
        <end position="614"/>
    </location>
</feature>
<feature type="transmembrane region" description="Helical" evidence="7">
    <location>
        <begin position="93"/>
        <end position="113"/>
    </location>
</feature>
<evidence type="ECO:0000256" key="5">
    <source>
        <dbReference type="ARBA" id="ARBA00022989"/>
    </source>
</evidence>
<evidence type="ECO:0000256" key="3">
    <source>
        <dbReference type="ARBA" id="ARBA00022448"/>
    </source>
</evidence>
<feature type="transmembrane region" description="Helical" evidence="7">
    <location>
        <begin position="423"/>
        <end position="442"/>
    </location>
</feature>
<evidence type="ECO:0000256" key="2">
    <source>
        <dbReference type="ARBA" id="ARBA00006434"/>
    </source>
</evidence>
<accession>A0ABY7ECL9</accession>
<keyword evidence="3" id="KW-0813">Transport</keyword>
<feature type="transmembrane region" description="Helical" evidence="7">
    <location>
        <begin position="48"/>
        <end position="66"/>
    </location>
</feature>
<evidence type="ECO:0000313" key="8">
    <source>
        <dbReference type="EMBL" id="WAR06864.1"/>
    </source>
</evidence>
<feature type="transmembrane region" description="Helical" evidence="7">
    <location>
        <begin position="125"/>
        <end position="143"/>
    </location>
</feature>
<keyword evidence="4 7" id="KW-0812">Transmembrane</keyword>
<feature type="transmembrane region" description="Helical" evidence="7">
    <location>
        <begin position="248"/>
        <end position="276"/>
    </location>
</feature>
<dbReference type="PROSITE" id="PS50283">
    <property type="entry name" value="NA_SOLUT_SYMP_3"/>
    <property type="match status" value="1"/>
</dbReference>
<feature type="non-terminal residue" evidence="8">
    <location>
        <position position="693"/>
    </location>
</feature>
<feature type="transmembrane region" description="Helical" evidence="7">
    <location>
        <begin position="215"/>
        <end position="236"/>
    </location>
</feature>
<comment type="subcellular location">
    <subcellularLocation>
        <location evidence="1">Membrane</location>
        <topology evidence="1">Multi-pass membrane protein</topology>
    </subcellularLocation>
</comment>
<feature type="transmembrane region" description="Helical" evidence="7">
    <location>
        <begin position="448"/>
        <end position="470"/>
    </location>
</feature>
<feature type="transmembrane region" description="Helical" evidence="7">
    <location>
        <begin position="634"/>
        <end position="653"/>
    </location>
</feature>
<sequence length="693" mass="74236">NTLDTAFDAGGKVSVGLTATTIVSQWTWASALLYSPVTATQFGISGPYWYAAGATIQILLFSIVSVKLKTRAPGAKTFLQVIKARFGAATHKVFVFYALLTNLIVIVNCMLGASTILSTLTKDMSVEYAAMLTTFAVGTYTLIGGLGATFYVSFFNTAIICVTMLTFVIKVYDSGETGTGPLGSSDSVYSLLSCIQGPEGNEDKSYFTLKSSGGFMFGLITITSCFNACFVDQAYWQSSVAAKPRQGVVGFLAGGLVWFCIPFAMATTMGLAYVALSVQQDLPLLSDQDIDKALVTPAVAASLFGKAGELMVIAMVVMAVVSTGSSEVIAITSIIIYDIYMLYLKPFRLNQDANSCILCGKMRGRKSTKLDRCACESMTVCATCASDDSDRALCRRTVKPAYTCRVHGNFREYTDILGALKNWCLLWVTLAIIPITIAVHTLKINLSLTYLSFGITTNSAVLPIVLSLFWGRLTGSAMVSGAVGGSAIAVILWLALANVYPGQWVDNLTLNTPSLAGNLVALVAGGLITCVVTCLSKVVKTDDEVWEVTRDIDNPLSPWTELYQKDLNLTGAYKLGMRPSLGEVEETFRGANRAAIISSTFLTFVLVVLVPAAMLGANVLSMEGFNGWVWISKLWAFAATIFIIVVPLVSEVMQILRVSRENRVSPIEAGAFSTDSDGGGDHTVSAVDLQSVF</sequence>
<evidence type="ECO:0000256" key="7">
    <source>
        <dbReference type="SAM" id="Phobius"/>
    </source>
</evidence>
<organism evidence="8 9">
    <name type="scientific">Mya arenaria</name>
    <name type="common">Soft-shell clam</name>
    <dbReference type="NCBI Taxonomy" id="6604"/>
    <lineage>
        <taxon>Eukaryota</taxon>
        <taxon>Metazoa</taxon>
        <taxon>Spiralia</taxon>
        <taxon>Lophotrochozoa</taxon>
        <taxon>Mollusca</taxon>
        <taxon>Bivalvia</taxon>
        <taxon>Autobranchia</taxon>
        <taxon>Heteroconchia</taxon>
        <taxon>Euheterodonta</taxon>
        <taxon>Imparidentia</taxon>
        <taxon>Neoheterodontei</taxon>
        <taxon>Myida</taxon>
        <taxon>Myoidea</taxon>
        <taxon>Myidae</taxon>
        <taxon>Mya</taxon>
    </lineage>
</organism>
<evidence type="ECO:0000256" key="6">
    <source>
        <dbReference type="ARBA" id="ARBA00023136"/>
    </source>
</evidence>
<protein>
    <submittedName>
        <fullName evidence="8">DUR3-like protein</fullName>
    </submittedName>
</protein>
<keyword evidence="6 7" id="KW-0472">Membrane</keyword>
<comment type="similarity">
    <text evidence="2">Belongs to the sodium:solute symporter (SSF) (TC 2.A.21) family.</text>
</comment>
<evidence type="ECO:0000313" key="9">
    <source>
        <dbReference type="Proteomes" id="UP001164746"/>
    </source>
</evidence>
<dbReference type="Gene3D" id="1.20.1730.10">
    <property type="entry name" value="Sodium/glucose cotransporter"/>
    <property type="match status" value="1"/>
</dbReference>
<keyword evidence="5 7" id="KW-1133">Transmembrane helix</keyword>
<keyword evidence="9" id="KW-1185">Reference proteome</keyword>
<feature type="transmembrane region" description="Helical" evidence="7">
    <location>
        <begin position="516"/>
        <end position="535"/>
    </location>
</feature>
<reference evidence="8" key="1">
    <citation type="submission" date="2022-11" db="EMBL/GenBank/DDBJ databases">
        <title>Centuries of genome instability and evolution in soft-shell clam transmissible cancer (bioRxiv).</title>
        <authorList>
            <person name="Hart S.F.M."/>
            <person name="Yonemitsu M.A."/>
            <person name="Giersch R.M."/>
            <person name="Beal B.F."/>
            <person name="Arriagada G."/>
            <person name="Davis B.W."/>
            <person name="Ostrander E.A."/>
            <person name="Goff S.P."/>
            <person name="Metzger M.J."/>
        </authorList>
    </citation>
    <scope>NUCLEOTIDE SEQUENCE</scope>
    <source>
        <strain evidence="8">MELC-2E11</strain>
        <tissue evidence="8">Siphon/mantle</tissue>
    </source>
</reference>
<evidence type="ECO:0000256" key="1">
    <source>
        <dbReference type="ARBA" id="ARBA00004141"/>
    </source>
</evidence>
<dbReference type="EMBL" id="CP111017">
    <property type="protein sequence ID" value="WAR06864.1"/>
    <property type="molecule type" value="Genomic_DNA"/>
</dbReference>
<dbReference type="PANTHER" id="PTHR46154:SF4">
    <property type="entry name" value="UREA ACTIVE TRANSPORTER"/>
    <property type="match status" value="1"/>
</dbReference>
<dbReference type="Proteomes" id="UP001164746">
    <property type="component" value="Chromosome 6"/>
</dbReference>
<proteinExistence type="inferred from homology"/>
<dbReference type="PANTHER" id="PTHR46154">
    <property type="match status" value="1"/>
</dbReference>
<dbReference type="InterPro" id="IPR001734">
    <property type="entry name" value="Na/solute_symporter"/>
</dbReference>
<dbReference type="InterPro" id="IPR038377">
    <property type="entry name" value="Na/Glc_symporter_sf"/>
</dbReference>
<name>A0ABY7ECL9_MYAAR</name>
<dbReference type="InterPro" id="IPR031155">
    <property type="entry name" value="DUR"/>
</dbReference>
<feature type="transmembrane region" description="Helical" evidence="7">
    <location>
        <begin position="312"/>
        <end position="340"/>
    </location>
</feature>
<feature type="transmembrane region" description="Helical" evidence="7">
    <location>
        <begin position="477"/>
        <end position="496"/>
    </location>
</feature>